<sequence length="165" mass="18957">MKHKYMVDVENGYLCPDNSQLEIPMRKYRIDRLNRTHRAITADFSLARPIDQNTEGGVILERWSDGKWMNMPIFPFQKDPCKNVMTSGFDDLVKMAVDFGKALGLKNVEKCDIPPGNYTVNNYAIDITNSAPFWAGRFRATMVLRARDTKRKIFCVGSLLNFVEI</sequence>
<dbReference type="PANTHER" id="PTHR21112:SF0">
    <property type="entry name" value="CHEMOSENSORY PROTEIN A 29A-RELATED"/>
    <property type="match status" value="1"/>
</dbReference>
<reference evidence="2 3" key="2">
    <citation type="journal article" date="2010" name="Nucleic Acids Res.">
        <title>BeetleBase in 2010: revisions to provide comprehensive genomic information for Tribolium castaneum.</title>
        <authorList>
            <person name="Kim H.S."/>
            <person name="Murphy T."/>
            <person name="Xia J."/>
            <person name="Caragea D."/>
            <person name="Park Y."/>
            <person name="Beeman R.W."/>
            <person name="Lorenzen M.D."/>
            <person name="Butcher S."/>
            <person name="Manak J.R."/>
            <person name="Brown S.J."/>
        </authorList>
    </citation>
    <scope>GENOME REANNOTATION</scope>
    <source>
        <strain evidence="2 3">Georgia GA2</strain>
    </source>
</reference>
<evidence type="ECO:0000313" key="2">
    <source>
        <dbReference type="EMBL" id="EFA04988.2"/>
    </source>
</evidence>
<dbReference type="Proteomes" id="UP000007266">
    <property type="component" value="Linkage group 6"/>
</dbReference>
<organism evidence="2 3">
    <name type="scientific">Tribolium castaneum</name>
    <name type="common">Red flour beetle</name>
    <dbReference type="NCBI Taxonomy" id="7070"/>
    <lineage>
        <taxon>Eukaryota</taxon>
        <taxon>Metazoa</taxon>
        <taxon>Ecdysozoa</taxon>
        <taxon>Arthropoda</taxon>
        <taxon>Hexapoda</taxon>
        <taxon>Insecta</taxon>
        <taxon>Pterygota</taxon>
        <taxon>Neoptera</taxon>
        <taxon>Endopterygota</taxon>
        <taxon>Coleoptera</taxon>
        <taxon>Polyphaga</taxon>
        <taxon>Cucujiformia</taxon>
        <taxon>Tenebrionidae</taxon>
        <taxon>Tenebrionidae incertae sedis</taxon>
        <taxon>Tribolium</taxon>
    </lineage>
</organism>
<dbReference type="HOGENOM" id="CLU_1654421_0_0_1"/>
<dbReference type="InterPro" id="IPR036846">
    <property type="entry name" value="GM2-AP_sf"/>
</dbReference>
<proteinExistence type="predicted"/>
<evidence type="ECO:0000313" key="3">
    <source>
        <dbReference type="Proteomes" id="UP000007266"/>
    </source>
</evidence>
<reference evidence="2 3" key="1">
    <citation type="journal article" date="2008" name="Nature">
        <title>The genome of the model beetle and pest Tribolium castaneum.</title>
        <authorList>
            <consortium name="Tribolium Genome Sequencing Consortium"/>
            <person name="Richards S."/>
            <person name="Gibbs R.A."/>
            <person name="Weinstock G.M."/>
            <person name="Brown S.J."/>
            <person name="Denell R."/>
            <person name="Beeman R.W."/>
            <person name="Gibbs R."/>
            <person name="Beeman R.W."/>
            <person name="Brown S.J."/>
            <person name="Bucher G."/>
            <person name="Friedrich M."/>
            <person name="Grimmelikhuijzen C.J."/>
            <person name="Klingler M."/>
            <person name="Lorenzen M."/>
            <person name="Richards S."/>
            <person name="Roth S."/>
            <person name="Schroder R."/>
            <person name="Tautz D."/>
            <person name="Zdobnov E.M."/>
            <person name="Muzny D."/>
            <person name="Gibbs R.A."/>
            <person name="Weinstock G.M."/>
            <person name="Attaway T."/>
            <person name="Bell S."/>
            <person name="Buhay C.J."/>
            <person name="Chandrabose M.N."/>
            <person name="Chavez D."/>
            <person name="Clerk-Blankenburg K.P."/>
            <person name="Cree A."/>
            <person name="Dao M."/>
            <person name="Davis C."/>
            <person name="Chacko J."/>
            <person name="Dinh H."/>
            <person name="Dugan-Rocha S."/>
            <person name="Fowler G."/>
            <person name="Garner T.T."/>
            <person name="Garnes J."/>
            <person name="Gnirke A."/>
            <person name="Hawes A."/>
            <person name="Hernandez J."/>
            <person name="Hines S."/>
            <person name="Holder M."/>
            <person name="Hume J."/>
            <person name="Jhangiani S.N."/>
            <person name="Joshi V."/>
            <person name="Khan Z.M."/>
            <person name="Jackson L."/>
            <person name="Kovar C."/>
            <person name="Kowis A."/>
            <person name="Lee S."/>
            <person name="Lewis L.R."/>
            <person name="Margolis J."/>
            <person name="Morgan M."/>
            <person name="Nazareth L.V."/>
            <person name="Nguyen N."/>
            <person name="Okwuonu G."/>
            <person name="Parker D."/>
            <person name="Richards S."/>
            <person name="Ruiz S.J."/>
            <person name="Santibanez J."/>
            <person name="Savard J."/>
            <person name="Scherer S.E."/>
            <person name="Schneider B."/>
            <person name="Sodergren E."/>
            <person name="Tautz D."/>
            <person name="Vattahil S."/>
            <person name="Villasana D."/>
            <person name="White C.S."/>
            <person name="Wright R."/>
            <person name="Park Y."/>
            <person name="Beeman R.W."/>
            <person name="Lord J."/>
            <person name="Oppert B."/>
            <person name="Lorenzen M."/>
            <person name="Brown S."/>
            <person name="Wang L."/>
            <person name="Savard J."/>
            <person name="Tautz D."/>
            <person name="Richards S."/>
            <person name="Weinstock G."/>
            <person name="Gibbs R.A."/>
            <person name="Liu Y."/>
            <person name="Worley K."/>
            <person name="Weinstock G."/>
            <person name="Elsik C.G."/>
            <person name="Reese J.T."/>
            <person name="Elhaik E."/>
            <person name="Landan G."/>
            <person name="Graur D."/>
            <person name="Arensburger P."/>
            <person name="Atkinson P."/>
            <person name="Beeman R.W."/>
            <person name="Beidler J."/>
            <person name="Brown S.J."/>
            <person name="Demuth J.P."/>
            <person name="Drury D.W."/>
            <person name="Du Y.Z."/>
            <person name="Fujiwara H."/>
            <person name="Lorenzen M."/>
            <person name="Maselli V."/>
            <person name="Osanai M."/>
            <person name="Park Y."/>
            <person name="Robertson H.M."/>
            <person name="Tu Z."/>
            <person name="Wang J.J."/>
            <person name="Wang S."/>
            <person name="Richards S."/>
            <person name="Song H."/>
            <person name="Zhang L."/>
            <person name="Sodergren E."/>
            <person name="Werner D."/>
            <person name="Stanke M."/>
            <person name="Morgenstern B."/>
            <person name="Solovyev V."/>
            <person name="Kosarev P."/>
            <person name="Brown G."/>
            <person name="Chen H.C."/>
            <person name="Ermolaeva O."/>
            <person name="Hlavina W."/>
            <person name="Kapustin Y."/>
            <person name="Kiryutin B."/>
            <person name="Kitts P."/>
            <person name="Maglott D."/>
            <person name="Pruitt K."/>
            <person name="Sapojnikov V."/>
            <person name="Souvorov A."/>
            <person name="Mackey A.J."/>
            <person name="Waterhouse R.M."/>
            <person name="Wyder S."/>
            <person name="Zdobnov E.M."/>
            <person name="Zdobnov E.M."/>
            <person name="Wyder S."/>
            <person name="Kriventseva E.V."/>
            <person name="Kadowaki T."/>
            <person name="Bork P."/>
            <person name="Aranda M."/>
            <person name="Bao R."/>
            <person name="Beermann A."/>
            <person name="Berns N."/>
            <person name="Bolognesi R."/>
            <person name="Bonneton F."/>
            <person name="Bopp D."/>
            <person name="Brown S.J."/>
            <person name="Bucher G."/>
            <person name="Butts T."/>
            <person name="Chaumot A."/>
            <person name="Denell R.E."/>
            <person name="Ferrier D.E."/>
            <person name="Friedrich M."/>
            <person name="Gordon C.M."/>
            <person name="Jindra M."/>
            <person name="Klingler M."/>
            <person name="Lan Q."/>
            <person name="Lattorff H.M."/>
            <person name="Laudet V."/>
            <person name="von Levetsow C."/>
            <person name="Liu Z."/>
            <person name="Lutz R."/>
            <person name="Lynch J.A."/>
            <person name="da Fonseca R.N."/>
            <person name="Posnien N."/>
            <person name="Reuter R."/>
            <person name="Roth S."/>
            <person name="Savard J."/>
            <person name="Schinko J.B."/>
            <person name="Schmitt C."/>
            <person name="Schoppmeier M."/>
            <person name="Schroder R."/>
            <person name="Shippy T.D."/>
            <person name="Simonnet F."/>
            <person name="Marques-Souza H."/>
            <person name="Tautz D."/>
            <person name="Tomoyasu Y."/>
            <person name="Trauner J."/>
            <person name="Van der Zee M."/>
            <person name="Vervoort M."/>
            <person name="Wittkopp N."/>
            <person name="Wimmer E.A."/>
            <person name="Yang X."/>
            <person name="Jones A.K."/>
            <person name="Sattelle D.B."/>
            <person name="Ebert P.R."/>
            <person name="Nelson D."/>
            <person name="Scott J.G."/>
            <person name="Beeman R.W."/>
            <person name="Muthukrishnan S."/>
            <person name="Kramer K.J."/>
            <person name="Arakane Y."/>
            <person name="Beeman R.W."/>
            <person name="Zhu Q."/>
            <person name="Hogenkamp D."/>
            <person name="Dixit R."/>
            <person name="Oppert B."/>
            <person name="Jiang H."/>
            <person name="Zou Z."/>
            <person name="Marshall J."/>
            <person name="Elpidina E."/>
            <person name="Vinokurov K."/>
            <person name="Oppert C."/>
            <person name="Zou Z."/>
            <person name="Evans J."/>
            <person name="Lu Z."/>
            <person name="Zhao P."/>
            <person name="Sumathipala N."/>
            <person name="Altincicek B."/>
            <person name="Vilcinskas A."/>
            <person name="Williams M."/>
            <person name="Hultmark D."/>
            <person name="Hetru C."/>
            <person name="Jiang H."/>
            <person name="Grimmelikhuijzen C.J."/>
            <person name="Hauser F."/>
            <person name="Cazzamali G."/>
            <person name="Williamson M."/>
            <person name="Park Y."/>
            <person name="Li B."/>
            <person name="Tanaka Y."/>
            <person name="Predel R."/>
            <person name="Neupert S."/>
            <person name="Schachtner J."/>
            <person name="Verleyen P."/>
            <person name="Raible F."/>
            <person name="Bork P."/>
            <person name="Friedrich M."/>
            <person name="Walden K.K."/>
            <person name="Robertson H.M."/>
            <person name="Angeli S."/>
            <person name="Foret S."/>
            <person name="Bucher G."/>
            <person name="Schuetz S."/>
            <person name="Maleszka R."/>
            <person name="Wimmer E.A."/>
            <person name="Beeman R.W."/>
            <person name="Lorenzen M."/>
            <person name="Tomoyasu Y."/>
            <person name="Miller S.C."/>
            <person name="Grossmann D."/>
            <person name="Bucher G."/>
        </authorList>
    </citation>
    <scope>NUCLEOTIDE SEQUENCE [LARGE SCALE GENOMIC DNA]</scope>
    <source>
        <strain evidence="2 3">Georgia GA2</strain>
    </source>
</reference>
<gene>
    <name evidence="2" type="primary">AUGUSTUS-3.0.2_15067</name>
    <name evidence="2" type="ORF">TcasGA2_TC015067</name>
</gene>
<dbReference type="AlphaFoldDB" id="D2A631"/>
<accession>D2A631</accession>
<dbReference type="EMBL" id="KQ971346">
    <property type="protein sequence ID" value="EFA04988.2"/>
    <property type="molecule type" value="Genomic_DNA"/>
</dbReference>
<protein>
    <submittedName>
        <fullName evidence="2">Uncharacterized protein</fullName>
    </submittedName>
</protein>
<keyword evidence="3" id="KW-1185">Reference proteome</keyword>
<dbReference type="Gene3D" id="2.70.220.10">
    <property type="entry name" value="Ganglioside GM2 activator"/>
    <property type="match status" value="1"/>
</dbReference>
<name>D2A631_TRICA</name>
<dbReference type="PANTHER" id="PTHR21112">
    <property type="entry name" value="CHEMOSENSORY PROTEIN A 29A-RELATED"/>
    <property type="match status" value="1"/>
</dbReference>
<keyword evidence="1" id="KW-0732">Signal</keyword>
<evidence type="ECO:0000256" key="1">
    <source>
        <dbReference type="ARBA" id="ARBA00022729"/>
    </source>
</evidence>
<dbReference type="InParanoid" id="D2A631"/>